<dbReference type="PANTHER" id="PTHR10926">
    <property type="entry name" value="CELL CYCLE CONTROL PROTEIN 50"/>
    <property type="match status" value="1"/>
</dbReference>
<feature type="transmembrane region" description="Helical" evidence="7">
    <location>
        <begin position="86"/>
        <end position="108"/>
    </location>
</feature>
<comment type="caution">
    <text evidence="8">The sequence shown here is derived from an EMBL/GenBank/DDBJ whole genome shotgun (WGS) entry which is preliminary data.</text>
</comment>
<dbReference type="EMBL" id="JACMSC010000018">
    <property type="protein sequence ID" value="KAG6475986.1"/>
    <property type="molecule type" value="Genomic_DNA"/>
</dbReference>
<sequence length="128" mass="13857">MPTLPSTGPADYTMPRSARPPTYATSTTLSSTSLSSLSTTRKAISFILCSHRSSIDMRTFSQGGDELFVSLVVAPDICGKNGFIGVAYLTIGSLCIFLVVAFMVLYLLKPWTLGDPSYLSWNRNPDGH</sequence>
<evidence type="ECO:0000256" key="2">
    <source>
        <dbReference type="ARBA" id="ARBA00009457"/>
    </source>
</evidence>
<evidence type="ECO:0000256" key="7">
    <source>
        <dbReference type="SAM" id="Phobius"/>
    </source>
</evidence>
<organism evidence="8 9">
    <name type="scientific">Zingiber officinale</name>
    <name type="common">Ginger</name>
    <name type="synonym">Amomum zingiber</name>
    <dbReference type="NCBI Taxonomy" id="94328"/>
    <lineage>
        <taxon>Eukaryota</taxon>
        <taxon>Viridiplantae</taxon>
        <taxon>Streptophyta</taxon>
        <taxon>Embryophyta</taxon>
        <taxon>Tracheophyta</taxon>
        <taxon>Spermatophyta</taxon>
        <taxon>Magnoliopsida</taxon>
        <taxon>Liliopsida</taxon>
        <taxon>Zingiberales</taxon>
        <taxon>Zingiberaceae</taxon>
        <taxon>Zingiber</taxon>
    </lineage>
</organism>
<dbReference type="InterPro" id="IPR005045">
    <property type="entry name" value="CDC50/LEM3_fam"/>
</dbReference>
<evidence type="ECO:0000256" key="5">
    <source>
        <dbReference type="ARBA" id="ARBA00023136"/>
    </source>
</evidence>
<dbReference type="AlphaFoldDB" id="A0A8J5EYU7"/>
<comment type="similarity">
    <text evidence="2">Belongs to the CDC50/LEM3 family.</text>
</comment>
<gene>
    <name evidence="8" type="ORF">ZIOFF_065220</name>
</gene>
<evidence type="ECO:0000313" key="9">
    <source>
        <dbReference type="Proteomes" id="UP000734854"/>
    </source>
</evidence>
<name>A0A8J5EYU7_ZINOF</name>
<proteinExistence type="inferred from homology"/>
<reference evidence="8 9" key="1">
    <citation type="submission" date="2020-08" db="EMBL/GenBank/DDBJ databases">
        <title>Plant Genome Project.</title>
        <authorList>
            <person name="Zhang R.-G."/>
        </authorList>
    </citation>
    <scope>NUCLEOTIDE SEQUENCE [LARGE SCALE GENOMIC DNA]</scope>
    <source>
        <tissue evidence="8">Rhizome</tissue>
    </source>
</reference>
<dbReference type="GO" id="GO:0005794">
    <property type="term" value="C:Golgi apparatus"/>
    <property type="evidence" value="ECO:0007669"/>
    <property type="project" value="TreeGrafter"/>
</dbReference>
<feature type="region of interest" description="Disordered" evidence="6">
    <location>
        <begin position="1"/>
        <end position="29"/>
    </location>
</feature>
<keyword evidence="3 7" id="KW-0812">Transmembrane</keyword>
<evidence type="ECO:0000256" key="3">
    <source>
        <dbReference type="ARBA" id="ARBA00022692"/>
    </source>
</evidence>
<dbReference type="GO" id="GO:0005886">
    <property type="term" value="C:plasma membrane"/>
    <property type="evidence" value="ECO:0007669"/>
    <property type="project" value="TreeGrafter"/>
</dbReference>
<evidence type="ECO:0000313" key="8">
    <source>
        <dbReference type="EMBL" id="KAG6475986.1"/>
    </source>
</evidence>
<evidence type="ECO:0000256" key="1">
    <source>
        <dbReference type="ARBA" id="ARBA00004370"/>
    </source>
</evidence>
<dbReference type="Proteomes" id="UP000734854">
    <property type="component" value="Unassembled WGS sequence"/>
</dbReference>
<evidence type="ECO:0000256" key="6">
    <source>
        <dbReference type="SAM" id="MobiDB-lite"/>
    </source>
</evidence>
<keyword evidence="9" id="KW-1185">Reference proteome</keyword>
<accession>A0A8J5EYU7</accession>
<keyword evidence="4 7" id="KW-1133">Transmembrane helix</keyword>
<dbReference type="GO" id="GO:0005783">
    <property type="term" value="C:endoplasmic reticulum"/>
    <property type="evidence" value="ECO:0007669"/>
    <property type="project" value="TreeGrafter"/>
</dbReference>
<evidence type="ECO:0000256" key="4">
    <source>
        <dbReference type="ARBA" id="ARBA00022989"/>
    </source>
</evidence>
<keyword evidence="5 7" id="KW-0472">Membrane</keyword>
<comment type="subcellular location">
    <subcellularLocation>
        <location evidence="1">Membrane</location>
    </subcellularLocation>
</comment>
<protein>
    <submittedName>
        <fullName evidence="8">Uncharacterized protein</fullName>
    </submittedName>
</protein>
<dbReference type="PANTHER" id="PTHR10926:SF72">
    <property type="entry name" value="ALA-INTERACTING SUBUNIT"/>
    <property type="match status" value="1"/>
</dbReference>